<reference evidence="9" key="1">
    <citation type="submission" date="2023-12" db="EMBL/GenBank/DDBJ databases">
        <title>Novel isolates from deep terrestrial aquifers shed light on the physiology and ecology of the class Limnochordia.</title>
        <authorList>
            <person name="Karnachuk O.V."/>
            <person name="Lukina A.P."/>
            <person name="Avakyan M.R."/>
            <person name="Kadnikov V."/>
            <person name="Begmatov S."/>
            <person name="Beletsky A.V."/>
            <person name="Mardanov A.V."/>
            <person name="Ravin N.V."/>
        </authorList>
    </citation>
    <scope>NUCLEOTIDE SEQUENCE [LARGE SCALE GENOMIC DNA]</scope>
    <source>
        <strain evidence="9">LN</strain>
    </source>
</reference>
<dbReference type="EMBL" id="CP141614">
    <property type="protein sequence ID" value="WRP13611.1"/>
    <property type="molecule type" value="Genomic_DNA"/>
</dbReference>
<dbReference type="PIRSF" id="PIRSF000216">
    <property type="entry name" value="NADH_DH_24kDa"/>
    <property type="match status" value="1"/>
</dbReference>
<evidence type="ECO:0000313" key="9">
    <source>
        <dbReference type="Proteomes" id="UP001333102"/>
    </source>
</evidence>
<evidence type="ECO:0000256" key="4">
    <source>
        <dbReference type="ARBA" id="ARBA00023004"/>
    </source>
</evidence>
<evidence type="ECO:0000256" key="3">
    <source>
        <dbReference type="ARBA" id="ARBA00022723"/>
    </source>
</evidence>
<evidence type="ECO:0000256" key="1">
    <source>
        <dbReference type="ARBA" id="ARBA00010643"/>
    </source>
</evidence>
<keyword evidence="9" id="KW-1185">Reference proteome</keyword>
<dbReference type="Gene3D" id="1.10.10.1590">
    <property type="entry name" value="NADH-quinone oxidoreductase subunit E"/>
    <property type="match status" value="1"/>
</dbReference>
<keyword evidence="4" id="KW-0408">Iron</keyword>
<evidence type="ECO:0000256" key="6">
    <source>
        <dbReference type="ARBA" id="ARBA00034078"/>
    </source>
</evidence>
<comment type="cofactor">
    <cofactor evidence="6">
        <name>[2Fe-2S] cluster</name>
        <dbReference type="ChEBI" id="CHEBI:190135"/>
    </cofactor>
</comment>
<protein>
    <submittedName>
        <fullName evidence="8">NAD(P)H-dependent oxidoreductase subunit E</fullName>
    </submittedName>
</protein>
<evidence type="ECO:0000256" key="5">
    <source>
        <dbReference type="ARBA" id="ARBA00023014"/>
    </source>
</evidence>
<dbReference type="InterPro" id="IPR002023">
    <property type="entry name" value="NuoE-like"/>
</dbReference>
<feature type="compositionally biased region" description="Basic and acidic residues" evidence="7">
    <location>
        <begin position="167"/>
        <end position="176"/>
    </location>
</feature>
<evidence type="ECO:0000313" key="8">
    <source>
        <dbReference type="EMBL" id="WRP13611.1"/>
    </source>
</evidence>
<evidence type="ECO:0000256" key="2">
    <source>
        <dbReference type="ARBA" id="ARBA00022714"/>
    </source>
</evidence>
<proteinExistence type="inferred from homology"/>
<dbReference type="CDD" id="cd03064">
    <property type="entry name" value="TRX_Fd_NuoE"/>
    <property type="match status" value="1"/>
</dbReference>
<dbReference type="PANTHER" id="PTHR10371:SF3">
    <property type="entry name" value="NADH DEHYDROGENASE [UBIQUINONE] FLAVOPROTEIN 2, MITOCHONDRIAL"/>
    <property type="match status" value="1"/>
</dbReference>
<name>A0ABZ1BM35_9FIRM</name>
<dbReference type="Gene3D" id="3.40.30.10">
    <property type="entry name" value="Glutaredoxin"/>
    <property type="match status" value="1"/>
</dbReference>
<keyword evidence="5" id="KW-0411">Iron-sulfur</keyword>
<dbReference type="SUPFAM" id="SSF52833">
    <property type="entry name" value="Thioredoxin-like"/>
    <property type="match status" value="1"/>
</dbReference>
<comment type="similarity">
    <text evidence="1">Belongs to the complex I 24 kDa subunit family.</text>
</comment>
<keyword evidence="3" id="KW-0479">Metal-binding</keyword>
<keyword evidence="2" id="KW-0001">2Fe-2S</keyword>
<feature type="region of interest" description="Disordered" evidence="7">
    <location>
        <begin position="167"/>
        <end position="202"/>
    </location>
</feature>
<evidence type="ECO:0000256" key="7">
    <source>
        <dbReference type="SAM" id="MobiDB-lite"/>
    </source>
</evidence>
<accession>A0ABZ1BM35</accession>
<dbReference type="Pfam" id="PF01257">
    <property type="entry name" value="2Fe-2S_thioredx"/>
    <property type="match status" value="1"/>
</dbReference>
<dbReference type="InterPro" id="IPR036249">
    <property type="entry name" value="Thioredoxin-like_sf"/>
</dbReference>
<dbReference type="NCBIfam" id="TIGR01958">
    <property type="entry name" value="nuoE_fam"/>
    <property type="match status" value="1"/>
</dbReference>
<dbReference type="PANTHER" id="PTHR10371">
    <property type="entry name" value="NADH DEHYDROGENASE UBIQUINONE FLAVOPROTEIN 2, MITOCHONDRIAL"/>
    <property type="match status" value="1"/>
</dbReference>
<dbReference type="Proteomes" id="UP001333102">
    <property type="component" value="Chromosome"/>
</dbReference>
<gene>
    <name evidence="8" type="ORF">VLY81_09125</name>
</gene>
<dbReference type="InterPro" id="IPR042128">
    <property type="entry name" value="NuoE_dom"/>
</dbReference>
<dbReference type="RefSeq" id="WP_324667856.1">
    <property type="nucleotide sequence ID" value="NZ_CP141614.1"/>
</dbReference>
<dbReference type="InterPro" id="IPR041921">
    <property type="entry name" value="NuoE_N"/>
</dbReference>
<organism evidence="8 9">
    <name type="scientific">Geochorda subterranea</name>
    <dbReference type="NCBI Taxonomy" id="3109564"/>
    <lineage>
        <taxon>Bacteria</taxon>
        <taxon>Bacillati</taxon>
        <taxon>Bacillota</taxon>
        <taxon>Limnochordia</taxon>
        <taxon>Limnochordales</taxon>
        <taxon>Geochordaceae</taxon>
        <taxon>Geochorda</taxon>
    </lineage>
</organism>
<sequence>MTPEWAQRRAVVDEILQRYPERRSAIMPLLHLAQESRGYVAREDIEAIAEILAMTPAQVESVASFYALYVRRPRGRHTLTVCSNLACVLGGARSLVEHLRQRLGVEPGETTDDGLFTLQVTGECLAACDQAPVLQVDGYYVHRASPDKVDRLLEALRRGVPMAELADRAALPHEAEGGAQGGARPETPAGPGKGARADGWRL</sequence>